<evidence type="ECO:0000313" key="8">
    <source>
        <dbReference type="EMBL" id="CAG9130741.1"/>
    </source>
</evidence>
<evidence type="ECO:0000313" key="11">
    <source>
        <dbReference type="WBParaSite" id="BXY_0312600.1"/>
    </source>
</evidence>
<dbReference type="GO" id="GO:0005634">
    <property type="term" value="C:nucleus"/>
    <property type="evidence" value="ECO:0007669"/>
    <property type="project" value="TreeGrafter"/>
</dbReference>
<evidence type="ECO:0000256" key="4">
    <source>
        <dbReference type="ARBA" id="ARBA00023038"/>
    </source>
</evidence>
<evidence type="ECO:0000256" key="5">
    <source>
        <dbReference type="PROSITE-ProRule" id="PRU00125"/>
    </source>
</evidence>
<keyword evidence="1 5" id="KW-0479">Metal-binding</keyword>
<proteinExistence type="predicted"/>
<accession>A0A1I7RQY1</accession>
<dbReference type="GO" id="GO:0003712">
    <property type="term" value="F:transcription coregulator activity"/>
    <property type="evidence" value="ECO:0007669"/>
    <property type="project" value="TreeGrafter"/>
</dbReference>
<dbReference type="Proteomes" id="UP000582659">
    <property type="component" value="Unassembled WGS sequence"/>
</dbReference>
<evidence type="ECO:0000256" key="2">
    <source>
        <dbReference type="ARBA" id="ARBA00022737"/>
    </source>
</evidence>
<dbReference type="PANTHER" id="PTHR24205:SF16">
    <property type="entry name" value="GH01042P-RELATED"/>
    <property type="match status" value="1"/>
</dbReference>
<keyword evidence="4 5" id="KW-0440">LIM domain</keyword>
<dbReference type="PROSITE" id="PS00478">
    <property type="entry name" value="LIM_DOMAIN_1"/>
    <property type="match status" value="1"/>
</dbReference>
<dbReference type="Proteomes" id="UP000659654">
    <property type="component" value="Unassembled WGS sequence"/>
</dbReference>
<reference evidence="8" key="2">
    <citation type="submission" date="2020-08" db="EMBL/GenBank/DDBJ databases">
        <authorList>
            <person name="Kikuchi T."/>
        </authorList>
    </citation>
    <scope>NUCLEOTIDE SEQUENCE</scope>
    <source>
        <strain evidence="7">Ka4C1</strain>
    </source>
</reference>
<keyword evidence="2" id="KW-0677">Repeat</keyword>
<dbReference type="Proteomes" id="UP000095284">
    <property type="component" value="Unplaced"/>
</dbReference>
<dbReference type="OrthoDB" id="1112565at2759"/>
<keyword evidence="3 5" id="KW-0862">Zinc</keyword>
<gene>
    <name evidence="7" type="ORF">BXYJ_LOCUS14848</name>
</gene>
<dbReference type="GO" id="GO:0030018">
    <property type="term" value="C:Z disc"/>
    <property type="evidence" value="ECO:0007669"/>
    <property type="project" value="TreeGrafter"/>
</dbReference>
<name>A0A1I7RQY1_BURXY</name>
<dbReference type="WBParaSite" id="BXY_0312600.1">
    <property type="protein sequence ID" value="BXY_0312600.1"/>
    <property type="gene ID" value="BXY_0312600"/>
</dbReference>
<reference evidence="11" key="1">
    <citation type="submission" date="2016-11" db="UniProtKB">
        <authorList>
            <consortium name="WormBaseParasite"/>
        </authorList>
    </citation>
    <scope>IDENTIFICATION</scope>
</reference>
<dbReference type="GO" id="GO:0046872">
    <property type="term" value="F:metal ion binding"/>
    <property type="evidence" value="ECO:0007669"/>
    <property type="project" value="UniProtKB-KW"/>
</dbReference>
<evidence type="ECO:0000313" key="10">
    <source>
        <dbReference type="Proteomes" id="UP000659654"/>
    </source>
</evidence>
<dbReference type="SMART" id="SM00132">
    <property type="entry name" value="LIM"/>
    <property type="match status" value="2"/>
</dbReference>
<evidence type="ECO:0000256" key="3">
    <source>
        <dbReference type="ARBA" id="ARBA00022833"/>
    </source>
</evidence>
<dbReference type="EMBL" id="CAJFDI010000006">
    <property type="protein sequence ID" value="CAD5234757.1"/>
    <property type="molecule type" value="Genomic_DNA"/>
</dbReference>
<evidence type="ECO:0000313" key="7">
    <source>
        <dbReference type="EMBL" id="CAD5234757.1"/>
    </source>
</evidence>
<dbReference type="InterPro" id="IPR001781">
    <property type="entry name" value="Znf_LIM"/>
</dbReference>
<evidence type="ECO:0000313" key="9">
    <source>
        <dbReference type="Proteomes" id="UP000095284"/>
    </source>
</evidence>
<keyword evidence="10" id="KW-1185">Reference proteome</keyword>
<evidence type="ECO:0000259" key="6">
    <source>
        <dbReference type="PROSITE" id="PS50023"/>
    </source>
</evidence>
<dbReference type="Pfam" id="PF00412">
    <property type="entry name" value="LIM"/>
    <property type="match status" value="2"/>
</dbReference>
<dbReference type="Gene3D" id="2.10.110.10">
    <property type="entry name" value="Cysteine Rich Protein"/>
    <property type="match status" value="2"/>
</dbReference>
<dbReference type="AlphaFoldDB" id="A0A1I7RQY1"/>
<sequence>MSLAPGGRDFYPPTGYKVNPLPQKNVRELKSELHRSVLEETQNAPGYRCGGQRKQKWVVRCASCQLVITREQALKTNVVYTLNKFWHRDHLTCVRCNAPVGAERLEFRQCRSEPTKPICIDCYMDENHPNCDGCHRPLQEKAINAMGHQWHKCCFLCTRCRSPMPNNEFYVLDGQPYDVDCYFIKKYEKVLQIGQAQSPAPIAYTSDSSSTVVSTASAVNPGQDGNNVLKLQTPREESANAIGVKDLTKINSNDVIGNK</sequence>
<evidence type="ECO:0000256" key="1">
    <source>
        <dbReference type="ARBA" id="ARBA00022723"/>
    </source>
</evidence>
<organism evidence="9 11">
    <name type="scientific">Bursaphelenchus xylophilus</name>
    <name type="common">Pinewood nematode worm</name>
    <name type="synonym">Aphelenchoides xylophilus</name>
    <dbReference type="NCBI Taxonomy" id="6326"/>
    <lineage>
        <taxon>Eukaryota</taxon>
        <taxon>Metazoa</taxon>
        <taxon>Ecdysozoa</taxon>
        <taxon>Nematoda</taxon>
        <taxon>Chromadorea</taxon>
        <taxon>Rhabditida</taxon>
        <taxon>Tylenchina</taxon>
        <taxon>Tylenchomorpha</taxon>
        <taxon>Aphelenchoidea</taxon>
        <taxon>Aphelenchoididae</taxon>
        <taxon>Bursaphelenchus</taxon>
    </lineage>
</organism>
<dbReference type="PANTHER" id="PTHR24205">
    <property type="entry name" value="FOUR AND A HALF LIM DOMAINS PROTEIN"/>
    <property type="match status" value="1"/>
</dbReference>
<protein>
    <submittedName>
        <fullName evidence="7">(pine wood nematode) hypothetical protein</fullName>
    </submittedName>
</protein>
<dbReference type="eggNOG" id="KOG1703">
    <property type="taxonomic scope" value="Eukaryota"/>
</dbReference>
<dbReference type="PROSITE" id="PS50023">
    <property type="entry name" value="LIM_DOMAIN_2"/>
    <property type="match status" value="1"/>
</dbReference>
<dbReference type="EMBL" id="CAJFCV020000006">
    <property type="protein sequence ID" value="CAG9130741.1"/>
    <property type="molecule type" value="Genomic_DNA"/>
</dbReference>
<feature type="domain" description="LIM zinc-binding" evidence="6">
    <location>
        <begin position="129"/>
        <end position="188"/>
    </location>
</feature>
<dbReference type="SUPFAM" id="SSF57716">
    <property type="entry name" value="Glucocorticoid receptor-like (DNA-binding domain)"/>
    <property type="match status" value="1"/>
</dbReference>